<evidence type="ECO:0000256" key="1">
    <source>
        <dbReference type="ARBA" id="ARBA00001947"/>
    </source>
</evidence>
<dbReference type="SUPFAM" id="SSF50129">
    <property type="entry name" value="GroES-like"/>
    <property type="match status" value="1"/>
</dbReference>
<comment type="cofactor">
    <cofactor evidence="1 9">
        <name>Zn(2+)</name>
        <dbReference type="ChEBI" id="CHEBI:29105"/>
    </cofactor>
</comment>
<evidence type="ECO:0000256" key="8">
    <source>
        <dbReference type="ARBA" id="ARBA00049243"/>
    </source>
</evidence>
<evidence type="ECO:0000313" key="12">
    <source>
        <dbReference type="Proteomes" id="UP000619788"/>
    </source>
</evidence>
<sequence>MRAVRLTTWQHEPEILDIPVPEPGPGQVLVKVAGAGVCHSDLHVMDWPEGALPYELPFTLGHETAGWIEQTGPGVEGWSAGEAVAVYGPWGCGRCHRCAQGMENYCERAPEIRAAGGGLGRDGGMAEYMLLPSPRFLVPLGDLDPRTAAPLTDAGLTSYHAIKRSLHRLTPGSTALVTGIGGLGHVAVELLKALSPATVVAVDTAPGKLDLAKRLGADHALPGDQDTASQVRDLTSGRGAELVLDFVGGRQTLALAAACASVLGEVAIVGLAGGELPVGMGRLPFECSVSVPYWGSRPELMEVIALARQRRITPHVETFPLEQALEVYRRLREGELTGRAVLLPHAA</sequence>
<dbReference type="InterPro" id="IPR036291">
    <property type="entry name" value="NAD(P)-bd_dom_sf"/>
</dbReference>
<reference evidence="11 12" key="1">
    <citation type="submission" date="2021-01" db="EMBL/GenBank/DDBJ databases">
        <title>Whole genome shotgun sequence of Planobispora siamensis NBRC 107568.</title>
        <authorList>
            <person name="Komaki H."/>
            <person name="Tamura T."/>
        </authorList>
    </citation>
    <scope>NUCLEOTIDE SEQUENCE [LARGE SCALE GENOMIC DNA]</scope>
    <source>
        <strain evidence="11 12">NBRC 107568</strain>
    </source>
</reference>
<dbReference type="InterPro" id="IPR013149">
    <property type="entry name" value="ADH-like_C"/>
</dbReference>
<keyword evidence="4 9" id="KW-0479">Metal-binding</keyword>
<dbReference type="RefSeq" id="WP_204067348.1">
    <property type="nucleotide sequence ID" value="NZ_BOOJ01000051.1"/>
</dbReference>
<dbReference type="EC" id="1.1.1.1" evidence="3"/>
<evidence type="ECO:0000256" key="7">
    <source>
        <dbReference type="ARBA" id="ARBA00049164"/>
    </source>
</evidence>
<dbReference type="InterPro" id="IPR020843">
    <property type="entry name" value="ER"/>
</dbReference>
<evidence type="ECO:0000259" key="10">
    <source>
        <dbReference type="SMART" id="SM00829"/>
    </source>
</evidence>
<dbReference type="Gene3D" id="3.90.180.10">
    <property type="entry name" value="Medium-chain alcohol dehydrogenases, catalytic domain"/>
    <property type="match status" value="1"/>
</dbReference>
<evidence type="ECO:0000256" key="9">
    <source>
        <dbReference type="RuleBase" id="RU361277"/>
    </source>
</evidence>
<evidence type="ECO:0000256" key="6">
    <source>
        <dbReference type="ARBA" id="ARBA00023002"/>
    </source>
</evidence>
<comment type="caution">
    <text evidence="11">The sequence shown here is derived from an EMBL/GenBank/DDBJ whole genome shotgun (WGS) entry which is preliminary data.</text>
</comment>
<dbReference type="SMART" id="SM00829">
    <property type="entry name" value="PKS_ER"/>
    <property type="match status" value="1"/>
</dbReference>
<proteinExistence type="inferred from homology"/>
<keyword evidence="12" id="KW-1185">Reference proteome</keyword>
<dbReference type="CDD" id="cd05284">
    <property type="entry name" value="arabinose_DH_like"/>
    <property type="match status" value="1"/>
</dbReference>
<evidence type="ECO:0000256" key="5">
    <source>
        <dbReference type="ARBA" id="ARBA00022833"/>
    </source>
</evidence>
<dbReference type="GO" id="GO:0004022">
    <property type="term" value="F:alcohol dehydrogenase (NAD+) activity"/>
    <property type="evidence" value="ECO:0007669"/>
    <property type="project" value="UniProtKB-EC"/>
</dbReference>
<gene>
    <name evidence="11" type="ORF">Psi01_58540</name>
</gene>
<dbReference type="Gene3D" id="3.40.50.720">
    <property type="entry name" value="NAD(P)-binding Rossmann-like Domain"/>
    <property type="match status" value="1"/>
</dbReference>
<dbReference type="PANTHER" id="PTHR42940:SF8">
    <property type="entry name" value="VACUOLAR PROTEIN SORTING-ASSOCIATED PROTEIN 11"/>
    <property type="match status" value="1"/>
</dbReference>
<feature type="domain" description="Enoyl reductase (ER)" evidence="10">
    <location>
        <begin position="2"/>
        <end position="342"/>
    </location>
</feature>
<name>A0A8J3WLF1_9ACTN</name>
<dbReference type="SUPFAM" id="SSF51735">
    <property type="entry name" value="NAD(P)-binding Rossmann-fold domains"/>
    <property type="match status" value="1"/>
</dbReference>
<organism evidence="11 12">
    <name type="scientific">Planobispora siamensis</name>
    <dbReference type="NCBI Taxonomy" id="936338"/>
    <lineage>
        <taxon>Bacteria</taxon>
        <taxon>Bacillati</taxon>
        <taxon>Actinomycetota</taxon>
        <taxon>Actinomycetes</taxon>
        <taxon>Streptosporangiales</taxon>
        <taxon>Streptosporangiaceae</taxon>
        <taxon>Planobispora</taxon>
    </lineage>
</organism>
<accession>A0A8J3WLF1</accession>
<dbReference type="InterPro" id="IPR013154">
    <property type="entry name" value="ADH-like_N"/>
</dbReference>
<evidence type="ECO:0000256" key="2">
    <source>
        <dbReference type="ARBA" id="ARBA00008072"/>
    </source>
</evidence>
<evidence type="ECO:0000256" key="3">
    <source>
        <dbReference type="ARBA" id="ARBA00013190"/>
    </source>
</evidence>
<comment type="similarity">
    <text evidence="2 9">Belongs to the zinc-containing alcohol dehydrogenase family.</text>
</comment>
<keyword evidence="6" id="KW-0560">Oxidoreductase</keyword>
<dbReference type="EMBL" id="BOOJ01000051">
    <property type="protein sequence ID" value="GIH95224.1"/>
    <property type="molecule type" value="Genomic_DNA"/>
</dbReference>
<dbReference type="GO" id="GO:0008270">
    <property type="term" value="F:zinc ion binding"/>
    <property type="evidence" value="ECO:0007669"/>
    <property type="project" value="InterPro"/>
</dbReference>
<dbReference type="PANTHER" id="PTHR42940">
    <property type="entry name" value="ALCOHOL DEHYDROGENASE 1-RELATED"/>
    <property type="match status" value="1"/>
</dbReference>
<comment type="catalytic activity">
    <reaction evidence="8">
        <text>a primary alcohol + NAD(+) = an aldehyde + NADH + H(+)</text>
        <dbReference type="Rhea" id="RHEA:10736"/>
        <dbReference type="ChEBI" id="CHEBI:15378"/>
        <dbReference type="ChEBI" id="CHEBI:15734"/>
        <dbReference type="ChEBI" id="CHEBI:17478"/>
        <dbReference type="ChEBI" id="CHEBI:57540"/>
        <dbReference type="ChEBI" id="CHEBI:57945"/>
        <dbReference type="EC" id="1.1.1.1"/>
    </reaction>
</comment>
<evidence type="ECO:0000256" key="4">
    <source>
        <dbReference type="ARBA" id="ARBA00022723"/>
    </source>
</evidence>
<dbReference type="Pfam" id="PF00107">
    <property type="entry name" value="ADH_zinc_N"/>
    <property type="match status" value="1"/>
</dbReference>
<dbReference type="PROSITE" id="PS00059">
    <property type="entry name" value="ADH_ZINC"/>
    <property type="match status" value="1"/>
</dbReference>
<keyword evidence="5 9" id="KW-0862">Zinc</keyword>
<dbReference type="InterPro" id="IPR002328">
    <property type="entry name" value="ADH_Zn_CS"/>
</dbReference>
<dbReference type="AlphaFoldDB" id="A0A8J3WLF1"/>
<evidence type="ECO:0000313" key="11">
    <source>
        <dbReference type="EMBL" id="GIH95224.1"/>
    </source>
</evidence>
<protein>
    <recommendedName>
        <fullName evidence="3">alcohol dehydrogenase</fullName>
        <ecNumber evidence="3">1.1.1.1</ecNumber>
    </recommendedName>
</protein>
<dbReference type="InterPro" id="IPR011032">
    <property type="entry name" value="GroES-like_sf"/>
</dbReference>
<comment type="catalytic activity">
    <reaction evidence="7">
        <text>a secondary alcohol + NAD(+) = a ketone + NADH + H(+)</text>
        <dbReference type="Rhea" id="RHEA:10740"/>
        <dbReference type="ChEBI" id="CHEBI:15378"/>
        <dbReference type="ChEBI" id="CHEBI:17087"/>
        <dbReference type="ChEBI" id="CHEBI:35681"/>
        <dbReference type="ChEBI" id="CHEBI:57540"/>
        <dbReference type="ChEBI" id="CHEBI:57945"/>
        <dbReference type="EC" id="1.1.1.1"/>
    </reaction>
</comment>
<dbReference type="Pfam" id="PF08240">
    <property type="entry name" value="ADH_N"/>
    <property type="match status" value="1"/>
</dbReference>
<dbReference type="Proteomes" id="UP000619788">
    <property type="component" value="Unassembled WGS sequence"/>
</dbReference>